<organism evidence="2 3">
    <name type="scientific">Diaporthe ampelina</name>
    <dbReference type="NCBI Taxonomy" id="1214573"/>
    <lineage>
        <taxon>Eukaryota</taxon>
        <taxon>Fungi</taxon>
        <taxon>Dikarya</taxon>
        <taxon>Ascomycota</taxon>
        <taxon>Pezizomycotina</taxon>
        <taxon>Sordariomycetes</taxon>
        <taxon>Sordariomycetidae</taxon>
        <taxon>Diaporthales</taxon>
        <taxon>Diaporthaceae</taxon>
        <taxon>Diaporthe</taxon>
    </lineage>
</organism>
<proteinExistence type="predicted"/>
<dbReference type="PANTHER" id="PTHR21310:SF15">
    <property type="entry name" value="AMINOGLYCOSIDE PHOSPHOTRANSFERASE DOMAIN-CONTAINING PROTEIN"/>
    <property type="match status" value="1"/>
</dbReference>
<evidence type="ECO:0000313" key="2">
    <source>
        <dbReference type="EMBL" id="KKY31935.1"/>
    </source>
</evidence>
<dbReference type="InterPro" id="IPR002575">
    <property type="entry name" value="Aminoglycoside_PTrfase"/>
</dbReference>
<dbReference type="PANTHER" id="PTHR21310">
    <property type="entry name" value="AMINOGLYCOSIDE PHOSPHOTRANSFERASE-RELATED-RELATED"/>
    <property type="match status" value="1"/>
</dbReference>
<dbReference type="InterPro" id="IPR051678">
    <property type="entry name" value="AGP_Transferase"/>
</dbReference>
<dbReference type="AlphaFoldDB" id="A0A0G2HV68"/>
<gene>
    <name evidence="2" type="ORF">UCDDA912_g08067</name>
</gene>
<reference evidence="2 3" key="2">
    <citation type="submission" date="2015-05" db="EMBL/GenBank/DDBJ databases">
        <authorList>
            <person name="Morales-Cruz A."/>
            <person name="Amrine K.C."/>
            <person name="Cantu D."/>
        </authorList>
    </citation>
    <scope>NUCLEOTIDE SEQUENCE [LARGE SCALE GENOMIC DNA]</scope>
    <source>
        <strain evidence="2">DA912</strain>
    </source>
</reference>
<dbReference type="EMBL" id="LCUC01000351">
    <property type="protein sequence ID" value="KKY31935.1"/>
    <property type="molecule type" value="Genomic_DNA"/>
</dbReference>
<protein>
    <recommendedName>
        <fullName evidence="1">Aminoglycoside phosphotransferase domain-containing protein</fullName>
    </recommendedName>
</protein>
<sequence length="206" mass="23052">MRWVEKNTTVPVPAVVRFDASEHNALGHEFTLLEKATGVSVDRVWNHLDTATKHSVVSQIADYLAQIHAYPFELIGGMQLSHEDGSIVPGPVLDEASWQAPDVAKYWPPGESVSTLNISGPYESYTALCAAQVERVIYAIQRHGLLAWCRDLIPRLQAFVNILTNDRDRIRDMRLNDAKIILSHNDLHLGNIMYEPLTGKVTSILD</sequence>
<dbReference type="SUPFAM" id="SSF56112">
    <property type="entry name" value="Protein kinase-like (PK-like)"/>
    <property type="match status" value="1"/>
</dbReference>
<feature type="domain" description="Aminoglycoside phosphotransferase" evidence="1">
    <location>
        <begin position="1"/>
        <end position="206"/>
    </location>
</feature>
<dbReference type="Gene3D" id="3.90.1200.10">
    <property type="match status" value="1"/>
</dbReference>
<dbReference type="Proteomes" id="UP000034680">
    <property type="component" value="Unassembled WGS sequence"/>
</dbReference>
<accession>A0A0G2HV68</accession>
<dbReference type="OrthoDB" id="2831558at2759"/>
<dbReference type="Pfam" id="PF01636">
    <property type="entry name" value="APH"/>
    <property type="match status" value="1"/>
</dbReference>
<comment type="caution">
    <text evidence="2">The sequence shown here is derived from an EMBL/GenBank/DDBJ whole genome shotgun (WGS) entry which is preliminary data.</text>
</comment>
<name>A0A0G2HV68_9PEZI</name>
<keyword evidence="3" id="KW-1185">Reference proteome</keyword>
<evidence type="ECO:0000259" key="1">
    <source>
        <dbReference type="Pfam" id="PF01636"/>
    </source>
</evidence>
<dbReference type="STRING" id="1214573.A0A0G2HV68"/>
<dbReference type="InterPro" id="IPR011009">
    <property type="entry name" value="Kinase-like_dom_sf"/>
</dbReference>
<evidence type="ECO:0000313" key="3">
    <source>
        <dbReference type="Proteomes" id="UP000034680"/>
    </source>
</evidence>
<reference evidence="2 3" key="1">
    <citation type="submission" date="2015-05" db="EMBL/GenBank/DDBJ databases">
        <title>Distinctive expansion of gene families associated with plant cell wall degradation and secondary metabolism in the genomes of grapevine trunk pathogens.</title>
        <authorList>
            <person name="Lawrence D.P."/>
            <person name="Travadon R."/>
            <person name="Rolshausen P.E."/>
            <person name="Baumgartner K."/>
        </authorList>
    </citation>
    <scope>NUCLEOTIDE SEQUENCE [LARGE SCALE GENOMIC DNA]</scope>
    <source>
        <strain evidence="2">DA912</strain>
    </source>
</reference>